<name>A0A9E1LZD6_9FIRM</name>
<protein>
    <submittedName>
        <fullName evidence="1">Uncharacterized protein</fullName>
    </submittedName>
</protein>
<comment type="caution">
    <text evidence="1">The sequence shown here is derived from an EMBL/GenBank/DDBJ whole genome shotgun (WGS) entry which is preliminary data.</text>
</comment>
<organism evidence="1 2">
    <name type="scientific">Faecalibacterium prausnitzii</name>
    <dbReference type="NCBI Taxonomy" id="853"/>
    <lineage>
        <taxon>Bacteria</taxon>
        <taxon>Bacillati</taxon>
        <taxon>Bacillota</taxon>
        <taxon>Clostridia</taxon>
        <taxon>Eubacteriales</taxon>
        <taxon>Oscillospiraceae</taxon>
        <taxon>Faecalibacterium</taxon>
    </lineage>
</organism>
<evidence type="ECO:0000313" key="2">
    <source>
        <dbReference type="Proteomes" id="UP000811365"/>
    </source>
</evidence>
<accession>A0A9E1LZD6</accession>
<evidence type="ECO:0000313" key="1">
    <source>
        <dbReference type="EMBL" id="MBS6621901.1"/>
    </source>
</evidence>
<gene>
    <name evidence="1" type="ORF">KH315_07055</name>
</gene>
<dbReference type="AlphaFoldDB" id="A0A9E1LZD6"/>
<proteinExistence type="predicted"/>
<dbReference type="RefSeq" id="WP_158576328.1">
    <property type="nucleotide sequence ID" value="NZ_CABMES010000004.1"/>
</dbReference>
<sequence>MMRPFDVRHANSDLKKAGLYAQGVGVNTRIVMEHTSMYWKPIALTLKKAGFFVFVVNAMLIHDFRDNTNIEEIRRLMAQSTTGGQFIRFRKFT</sequence>
<dbReference type="Proteomes" id="UP000811365">
    <property type="component" value="Unassembled WGS sequence"/>
</dbReference>
<dbReference type="EMBL" id="JAGZYH010000022">
    <property type="protein sequence ID" value="MBS6621901.1"/>
    <property type="molecule type" value="Genomic_DNA"/>
</dbReference>
<reference evidence="1" key="1">
    <citation type="submission" date="2021-02" db="EMBL/GenBank/DDBJ databases">
        <title>Infant gut strain persistence is associated with maternal origin, phylogeny, and functional potential including surface adhesion and iron acquisition.</title>
        <authorList>
            <person name="Lou Y.C."/>
        </authorList>
    </citation>
    <scope>NUCLEOTIDE SEQUENCE</scope>
    <source>
        <strain evidence="1">L2_039_000G1_dasL2_039_000G1_maxbin2.maxbin.077</strain>
    </source>
</reference>